<comment type="caution">
    <text evidence="1">The sequence shown here is derived from an EMBL/GenBank/DDBJ whole genome shotgun (WGS) entry which is preliminary data.</text>
</comment>
<dbReference type="InterPro" id="IPR028082">
    <property type="entry name" value="Peripla_BP_I"/>
</dbReference>
<organism evidence="1">
    <name type="scientific">bioreactor metagenome</name>
    <dbReference type="NCBI Taxonomy" id="1076179"/>
    <lineage>
        <taxon>unclassified sequences</taxon>
        <taxon>metagenomes</taxon>
        <taxon>ecological metagenomes</taxon>
    </lineage>
</organism>
<dbReference type="SUPFAM" id="SSF53822">
    <property type="entry name" value="Periplasmic binding protein-like I"/>
    <property type="match status" value="1"/>
</dbReference>
<dbReference type="AlphaFoldDB" id="A0A645CBU2"/>
<gene>
    <name evidence="1" type="ORF">SDC9_121387</name>
</gene>
<sequence length="178" mass="20083">MPLVFAGLLDPDYTGQFNHLEWDYFAGGRMALEYLQRCGCRRPAVLSLLPLDAQNFMTYIQRGMCAGGAEIRTASFDIARPDCFPEYRDAVVAALRGADGVVCQYHKIAEYLETWLPGIRTIVMDPVRSERRATLWPDLEFEGKLAMQMLSEVIADPQASPRHLELALQVIEPEACDR</sequence>
<evidence type="ECO:0008006" key="2">
    <source>
        <dbReference type="Google" id="ProtNLM"/>
    </source>
</evidence>
<protein>
    <recommendedName>
        <fullName evidence="2">Periplasmic binding protein domain-containing protein</fullName>
    </recommendedName>
</protein>
<reference evidence="1" key="1">
    <citation type="submission" date="2019-08" db="EMBL/GenBank/DDBJ databases">
        <authorList>
            <person name="Kucharzyk K."/>
            <person name="Murdoch R.W."/>
            <person name="Higgins S."/>
            <person name="Loffler F."/>
        </authorList>
    </citation>
    <scope>NUCLEOTIDE SEQUENCE</scope>
</reference>
<dbReference type="EMBL" id="VSSQ01025940">
    <property type="protein sequence ID" value="MPM74399.1"/>
    <property type="molecule type" value="Genomic_DNA"/>
</dbReference>
<evidence type="ECO:0000313" key="1">
    <source>
        <dbReference type="EMBL" id="MPM74399.1"/>
    </source>
</evidence>
<proteinExistence type="predicted"/>
<accession>A0A645CBU2</accession>
<name>A0A645CBU2_9ZZZZ</name>